<feature type="compositionally biased region" description="Basic and acidic residues" evidence="1">
    <location>
        <begin position="237"/>
        <end position="250"/>
    </location>
</feature>
<protein>
    <submittedName>
        <fullName evidence="2">Uncharacterized protein</fullName>
    </submittedName>
</protein>
<organism evidence="2">
    <name type="scientific">human gut metagenome</name>
    <dbReference type="NCBI Taxonomy" id="408170"/>
    <lineage>
        <taxon>unclassified sequences</taxon>
        <taxon>metagenomes</taxon>
        <taxon>organismal metagenomes</taxon>
    </lineage>
</organism>
<dbReference type="AlphaFoldDB" id="K1U175"/>
<evidence type="ECO:0000313" key="2">
    <source>
        <dbReference type="EMBL" id="EKC75998.1"/>
    </source>
</evidence>
<evidence type="ECO:0000256" key="1">
    <source>
        <dbReference type="SAM" id="MobiDB-lite"/>
    </source>
</evidence>
<accession>K1U175</accession>
<feature type="non-terminal residue" evidence="2">
    <location>
        <position position="1"/>
    </location>
</feature>
<reference evidence="2" key="1">
    <citation type="journal article" date="2013" name="Environ. Microbiol.">
        <title>Microbiota from the distal guts of lean and obese adolescents exhibit partial functional redundancy besides clear differences in community structure.</title>
        <authorList>
            <person name="Ferrer M."/>
            <person name="Ruiz A."/>
            <person name="Lanza F."/>
            <person name="Haange S.B."/>
            <person name="Oberbach A."/>
            <person name="Till H."/>
            <person name="Bargiela R."/>
            <person name="Campoy C."/>
            <person name="Segura M.T."/>
            <person name="Richter M."/>
            <person name="von Bergen M."/>
            <person name="Seifert J."/>
            <person name="Suarez A."/>
        </authorList>
    </citation>
    <scope>NUCLEOTIDE SEQUENCE</scope>
</reference>
<sequence length="289" mass="33124">DAYQRKIEVEMLSPLMAEFIPDYSDIVDLDDAEPLEGPDLVQYQPSIAEKVDEINRLGMPDNQPCNLIDYFDRNKDIKEKVERITMAVKEQDGVLYGCANLTLRENLTPEEYRVVGQYLRGQYSDGWGESLEQREIKVDGGELYLHFYVGAGSDFQIQVKAPENEMQEQQPKPNPSRPKLKLLGHDGNIFSILGDASRLLRCAGMSEQANEMADRVHKSGNYYEALGIISEYVETELSDHREQPRTPRKETLKKRGYLPMSSSIDRSTSREIWEISDRKDDAYGKYPET</sequence>
<comment type="caution">
    <text evidence="2">The sequence shown here is derived from an EMBL/GenBank/DDBJ whole genome shotgun (WGS) entry which is preliminary data.</text>
</comment>
<gene>
    <name evidence="2" type="ORF">LEA_04917</name>
</gene>
<proteinExistence type="predicted"/>
<dbReference type="EMBL" id="AJWY01003218">
    <property type="protein sequence ID" value="EKC75998.1"/>
    <property type="molecule type" value="Genomic_DNA"/>
</dbReference>
<feature type="region of interest" description="Disordered" evidence="1">
    <location>
        <begin position="237"/>
        <end position="271"/>
    </location>
</feature>
<name>K1U175_9ZZZZ</name>